<dbReference type="SUPFAM" id="SSF48498">
    <property type="entry name" value="Tetracyclin repressor-like, C-terminal domain"/>
    <property type="match status" value="1"/>
</dbReference>
<dbReference type="InterPro" id="IPR050109">
    <property type="entry name" value="HTH-type_TetR-like_transc_reg"/>
</dbReference>
<dbReference type="Pfam" id="PF00440">
    <property type="entry name" value="TetR_N"/>
    <property type="match status" value="1"/>
</dbReference>
<dbReference type="PROSITE" id="PS50977">
    <property type="entry name" value="HTH_TETR_2"/>
    <property type="match status" value="1"/>
</dbReference>
<dbReference type="Gene3D" id="1.10.10.60">
    <property type="entry name" value="Homeodomain-like"/>
    <property type="match status" value="1"/>
</dbReference>
<comment type="caution">
    <text evidence="4">The sequence shown here is derived from an EMBL/GenBank/DDBJ whole genome shotgun (WGS) entry which is preliminary data.</text>
</comment>
<dbReference type="InterPro" id="IPR015292">
    <property type="entry name" value="Tscrpt_reg_YbiH_C"/>
</dbReference>
<dbReference type="Pfam" id="PF09209">
    <property type="entry name" value="CecR_C"/>
    <property type="match status" value="1"/>
</dbReference>
<dbReference type="PRINTS" id="PR00455">
    <property type="entry name" value="HTHTETR"/>
</dbReference>
<accession>A0ABP9PB82</accession>
<evidence type="ECO:0000256" key="2">
    <source>
        <dbReference type="PROSITE-ProRule" id="PRU00335"/>
    </source>
</evidence>
<dbReference type="InterPro" id="IPR036271">
    <property type="entry name" value="Tet_transcr_reg_TetR-rel_C_sf"/>
</dbReference>
<organism evidence="4 5">
    <name type="scientific">Prosthecobacter algae</name>
    <dbReference type="NCBI Taxonomy" id="1144682"/>
    <lineage>
        <taxon>Bacteria</taxon>
        <taxon>Pseudomonadati</taxon>
        <taxon>Verrucomicrobiota</taxon>
        <taxon>Verrucomicrobiia</taxon>
        <taxon>Verrucomicrobiales</taxon>
        <taxon>Verrucomicrobiaceae</taxon>
        <taxon>Prosthecobacter</taxon>
    </lineage>
</organism>
<gene>
    <name evidence="4" type="ORF">GCM10023213_32470</name>
</gene>
<feature type="DNA-binding region" description="H-T-H motif" evidence="2">
    <location>
        <begin position="36"/>
        <end position="55"/>
    </location>
</feature>
<evidence type="ECO:0000313" key="5">
    <source>
        <dbReference type="Proteomes" id="UP001499852"/>
    </source>
</evidence>
<dbReference type="Proteomes" id="UP001499852">
    <property type="component" value="Unassembled WGS sequence"/>
</dbReference>
<dbReference type="InterPro" id="IPR001647">
    <property type="entry name" value="HTH_TetR"/>
</dbReference>
<evidence type="ECO:0000256" key="1">
    <source>
        <dbReference type="ARBA" id="ARBA00023125"/>
    </source>
</evidence>
<keyword evidence="1 2" id="KW-0238">DNA-binding</keyword>
<dbReference type="InterPro" id="IPR009057">
    <property type="entry name" value="Homeodomain-like_sf"/>
</dbReference>
<proteinExistence type="predicted"/>
<dbReference type="PANTHER" id="PTHR30055">
    <property type="entry name" value="HTH-TYPE TRANSCRIPTIONAL REGULATOR RUTR"/>
    <property type="match status" value="1"/>
</dbReference>
<evidence type="ECO:0000313" key="4">
    <source>
        <dbReference type="EMBL" id="GAA5143780.1"/>
    </source>
</evidence>
<protein>
    <submittedName>
        <fullName evidence="4">CerR family C-terminal domain-containing protein</fullName>
    </submittedName>
</protein>
<feature type="domain" description="HTH tetR-type" evidence="3">
    <location>
        <begin position="13"/>
        <end position="73"/>
    </location>
</feature>
<name>A0ABP9PB82_9BACT</name>
<dbReference type="EMBL" id="BAABIA010000006">
    <property type="protein sequence ID" value="GAA5143780.1"/>
    <property type="molecule type" value="Genomic_DNA"/>
</dbReference>
<reference evidence="5" key="1">
    <citation type="journal article" date="2019" name="Int. J. Syst. Evol. Microbiol.">
        <title>The Global Catalogue of Microorganisms (GCM) 10K type strain sequencing project: providing services to taxonomists for standard genome sequencing and annotation.</title>
        <authorList>
            <consortium name="The Broad Institute Genomics Platform"/>
            <consortium name="The Broad Institute Genome Sequencing Center for Infectious Disease"/>
            <person name="Wu L."/>
            <person name="Ma J."/>
        </authorList>
    </citation>
    <scope>NUCLEOTIDE SEQUENCE [LARGE SCALE GENOMIC DNA]</scope>
    <source>
        <strain evidence="5">JCM 18053</strain>
    </source>
</reference>
<dbReference type="PANTHER" id="PTHR30055:SF235">
    <property type="entry name" value="TRANSCRIPTIONAL REGULATORY PROTEIN"/>
    <property type="match status" value="1"/>
</dbReference>
<dbReference type="SUPFAM" id="SSF46689">
    <property type="entry name" value="Homeodomain-like"/>
    <property type="match status" value="1"/>
</dbReference>
<sequence>MNKTPRALRTDGEATYNCILETAGKLFATSGFAETSSKAIAAKAEVDLASINYHFGSRSGLYQAVLAEAHRRLISMEVLQELTAANLPARDKLKKVIEGMVEAAAGQKGWHTRVLGRELLSPSSHLQVLQQNEVFPKFRLILGIISEITSIPPDDPALFRCAISVAAPCAMMLVVGRNVPAVAEAVSSTPREALAAHLYHFAIGGLKAIGQEHKKHRQ</sequence>
<dbReference type="Gene3D" id="1.10.357.10">
    <property type="entry name" value="Tetracycline Repressor, domain 2"/>
    <property type="match status" value="1"/>
</dbReference>
<keyword evidence="5" id="KW-1185">Reference proteome</keyword>
<evidence type="ECO:0000259" key="3">
    <source>
        <dbReference type="PROSITE" id="PS50977"/>
    </source>
</evidence>
<dbReference type="RefSeq" id="WP_345737431.1">
    <property type="nucleotide sequence ID" value="NZ_BAABIA010000006.1"/>
</dbReference>